<dbReference type="STRING" id="1182543.W9XCX7"/>
<protein>
    <recommendedName>
        <fullName evidence="10">RING-type domain-containing protein</fullName>
    </recommendedName>
</protein>
<dbReference type="SUPFAM" id="SSF57850">
    <property type="entry name" value="RING/U-box"/>
    <property type="match status" value="1"/>
</dbReference>
<dbReference type="PANTHER" id="PTHR47168:SF1">
    <property type="entry name" value="OS02G0798600 PROTEIN"/>
    <property type="match status" value="1"/>
</dbReference>
<dbReference type="eggNOG" id="KOG4628">
    <property type="taxonomic scope" value="Eukaryota"/>
</dbReference>
<dbReference type="Gene3D" id="3.30.40.10">
    <property type="entry name" value="Zinc/RING finger domain, C3HC4 (zinc finger)"/>
    <property type="match status" value="1"/>
</dbReference>
<dbReference type="OrthoDB" id="8062037at2759"/>
<keyword evidence="2 9" id="KW-0812">Transmembrane</keyword>
<evidence type="ECO:0000313" key="12">
    <source>
        <dbReference type="Proteomes" id="UP000019471"/>
    </source>
</evidence>
<dbReference type="Pfam" id="PF13639">
    <property type="entry name" value="zf-RING_2"/>
    <property type="match status" value="1"/>
</dbReference>
<feature type="transmembrane region" description="Helical" evidence="9">
    <location>
        <begin position="22"/>
        <end position="48"/>
    </location>
</feature>
<evidence type="ECO:0000256" key="3">
    <source>
        <dbReference type="ARBA" id="ARBA00022723"/>
    </source>
</evidence>
<dbReference type="PROSITE" id="PS50089">
    <property type="entry name" value="ZF_RING_2"/>
    <property type="match status" value="1"/>
</dbReference>
<evidence type="ECO:0000313" key="11">
    <source>
        <dbReference type="EMBL" id="EXJ74796.1"/>
    </source>
</evidence>
<evidence type="ECO:0000256" key="6">
    <source>
        <dbReference type="ARBA" id="ARBA00022989"/>
    </source>
</evidence>
<reference evidence="11 12" key="1">
    <citation type="submission" date="2013-03" db="EMBL/GenBank/DDBJ databases">
        <title>The Genome Sequence of Cladophialophora psammophila CBS 110553.</title>
        <authorList>
            <consortium name="The Broad Institute Genomics Platform"/>
            <person name="Cuomo C."/>
            <person name="de Hoog S."/>
            <person name="Gorbushina A."/>
            <person name="Walker B."/>
            <person name="Young S.K."/>
            <person name="Zeng Q."/>
            <person name="Gargeya S."/>
            <person name="Fitzgerald M."/>
            <person name="Haas B."/>
            <person name="Abouelleil A."/>
            <person name="Allen A.W."/>
            <person name="Alvarado L."/>
            <person name="Arachchi H.M."/>
            <person name="Berlin A.M."/>
            <person name="Chapman S.B."/>
            <person name="Gainer-Dewar J."/>
            <person name="Goldberg J."/>
            <person name="Griggs A."/>
            <person name="Gujja S."/>
            <person name="Hansen M."/>
            <person name="Howarth C."/>
            <person name="Imamovic A."/>
            <person name="Ireland A."/>
            <person name="Larimer J."/>
            <person name="McCowan C."/>
            <person name="Murphy C."/>
            <person name="Pearson M."/>
            <person name="Poon T.W."/>
            <person name="Priest M."/>
            <person name="Roberts A."/>
            <person name="Saif S."/>
            <person name="Shea T."/>
            <person name="Sisk P."/>
            <person name="Sykes S."/>
            <person name="Wortman J."/>
            <person name="Nusbaum C."/>
            <person name="Birren B."/>
        </authorList>
    </citation>
    <scope>NUCLEOTIDE SEQUENCE [LARGE SCALE GENOMIC DNA]</scope>
    <source>
        <strain evidence="11 12">CBS 110553</strain>
    </source>
</reference>
<dbReference type="GO" id="GO:0016020">
    <property type="term" value="C:membrane"/>
    <property type="evidence" value="ECO:0007669"/>
    <property type="project" value="UniProtKB-SubCell"/>
</dbReference>
<dbReference type="SMART" id="SM00184">
    <property type="entry name" value="RING"/>
    <property type="match status" value="1"/>
</dbReference>
<keyword evidence="5" id="KW-0862">Zinc</keyword>
<evidence type="ECO:0000256" key="9">
    <source>
        <dbReference type="SAM" id="Phobius"/>
    </source>
</evidence>
<gene>
    <name evidence="11" type="ORF">A1O5_01492</name>
</gene>
<dbReference type="CDD" id="cd16454">
    <property type="entry name" value="RING-H2_PA-TM-RING"/>
    <property type="match status" value="1"/>
</dbReference>
<keyword evidence="12" id="KW-1185">Reference proteome</keyword>
<feature type="domain" description="RING-type" evidence="10">
    <location>
        <begin position="143"/>
        <end position="185"/>
    </location>
</feature>
<dbReference type="GeneID" id="19186225"/>
<dbReference type="RefSeq" id="XP_007740298.1">
    <property type="nucleotide sequence ID" value="XM_007742108.1"/>
</dbReference>
<keyword evidence="3" id="KW-0479">Metal-binding</keyword>
<dbReference type="AlphaFoldDB" id="W9XCX7"/>
<keyword evidence="6 9" id="KW-1133">Transmembrane helix</keyword>
<evidence type="ECO:0000256" key="2">
    <source>
        <dbReference type="ARBA" id="ARBA00022692"/>
    </source>
</evidence>
<evidence type="ECO:0000256" key="5">
    <source>
        <dbReference type="ARBA" id="ARBA00022833"/>
    </source>
</evidence>
<organism evidence="11 12">
    <name type="scientific">Cladophialophora psammophila CBS 110553</name>
    <dbReference type="NCBI Taxonomy" id="1182543"/>
    <lineage>
        <taxon>Eukaryota</taxon>
        <taxon>Fungi</taxon>
        <taxon>Dikarya</taxon>
        <taxon>Ascomycota</taxon>
        <taxon>Pezizomycotina</taxon>
        <taxon>Eurotiomycetes</taxon>
        <taxon>Chaetothyriomycetidae</taxon>
        <taxon>Chaetothyriales</taxon>
        <taxon>Herpotrichiellaceae</taxon>
        <taxon>Cladophialophora</taxon>
    </lineage>
</organism>
<dbReference type="HOGENOM" id="CLU_1343100_0_0_1"/>
<dbReference type="InterPro" id="IPR013083">
    <property type="entry name" value="Znf_RING/FYVE/PHD"/>
</dbReference>
<evidence type="ECO:0000256" key="7">
    <source>
        <dbReference type="ARBA" id="ARBA00023136"/>
    </source>
</evidence>
<dbReference type="Proteomes" id="UP000019471">
    <property type="component" value="Unassembled WGS sequence"/>
</dbReference>
<dbReference type="EMBL" id="AMGX01000002">
    <property type="protein sequence ID" value="EXJ74796.1"/>
    <property type="molecule type" value="Genomic_DNA"/>
</dbReference>
<evidence type="ECO:0000256" key="4">
    <source>
        <dbReference type="ARBA" id="ARBA00022771"/>
    </source>
</evidence>
<comment type="subcellular location">
    <subcellularLocation>
        <location evidence="1">Membrane</location>
        <topology evidence="1">Single-pass membrane protein</topology>
    </subcellularLocation>
</comment>
<accession>W9XCX7</accession>
<evidence type="ECO:0000256" key="1">
    <source>
        <dbReference type="ARBA" id="ARBA00004167"/>
    </source>
</evidence>
<dbReference type="GO" id="GO:0008270">
    <property type="term" value="F:zinc ion binding"/>
    <property type="evidence" value="ECO:0007669"/>
    <property type="project" value="UniProtKB-KW"/>
</dbReference>
<evidence type="ECO:0000259" key="10">
    <source>
        <dbReference type="PROSITE" id="PS50089"/>
    </source>
</evidence>
<sequence>MTLLNGRSNENDQNRGANVVKIVLFTMTGTILAFFGTIALMGAIRVYLHPERYMARNPASQSMRNRAKGITRAILDTIPIVRFADKTDIELESVEQGNADINMQNQEDIAGQTIKCSSDDSTSAAMTESHSARALDGERCLKCSICTEDFSIGEQVRVLPCFHKYHPACVDPWLLNLSSTCPLCRIDLDRKDQRQRDGQVRSEA</sequence>
<keyword evidence="7 9" id="KW-0472">Membrane</keyword>
<dbReference type="InterPro" id="IPR001841">
    <property type="entry name" value="Znf_RING"/>
</dbReference>
<dbReference type="PANTHER" id="PTHR47168">
    <property type="entry name" value="RING ZINC FINGER DOMAIN SUPERFAMILY PROTEIN-RELATED"/>
    <property type="match status" value="1"/>
</dbReference>
<evidence type="ECO:0000256" key="8">
    <source>
        <dbReference type="PROSITE-ProRule" id="PRU00175"/>
    </source>
</evidence>
<keyword evidence="4 8" id="KW-0863">Zinc-finger</keyword>
<proteinExistence type="predicted"/>
<dbReference type="InterPro" id="IPR051653">
    <property type="entry name" value="E3_ligase_sorting_rcpt"/>
</dbReference>
<comment type="caution">
    <text evidence="11">The sequence shown here is derived from an EMBL/GenBank/DDBJ whole genome shotgun (WGS) entry which is preliminary data.</text>
</comment>
<name>W9XCX7_9EURO</name>